<dbReference type="PROSITE" id="PS50922">
    <property type="entry name" value="TLC"/>
    <property type="match status" value="1"/>
</dbReference>
<keyword evidence="9" id="KW-1185">Reference proteome</keyword>
<dbReference type="GO" id="GO:0016020">
    <property type="term" value="C:membrane"/>
    <property type="evidence" value="ECO:0007669"/>
    <property type="project" value="UniProtKB-SubCell"/>
</dbReference>
<keyword evidence="4 5" id="KW-0472">Membrane</keyword>
<keyword evidence="3 6" id="KW-1133">Transmembrane helix</keyword>
<dbReference type="GO" id="GO:0050291">
    <property type="term" value="F:sphingosine N-acyltransferase activity"/>
    <property type="evidence" value="ECO:0007669"/>
    <property type="project" value="InterPro"/>
</dbReference>
<keyword evidence="2 5" id="KW-0812">Transmembrane</keyword>
<dbReference type="GO" id="GO:0005783">
    <property type="term" value="C:endoplasmic reticulum"/>
    <property type="evidence" value="ECO:0007669"/>
    <property type="project" value="TreeGrafter"/>
</dbReference>
<feature type="transmembrane region" description="Helical" evidence="6">
    <location>
        <begin position="166"/>
        <end position="185"/>
    </location>
</feature>
<evidence type="ECO:0000256" key="1">
    <source>
        <dbReference type="ARBA" id="ARBA00004141"/>
    </source>
</evidence>
<gene>
    <name evidence="8" type="ORF">FGO68_gene10608</name>
</gene>
<evidence type="ECO:0000313" key="9">
    <source>
        <dbReference type="Proteomes" id="UP000785679"/>
    </source>
</evidence>
<accession>A0A8J8NQY6</accession>
<organism evidence="8 9">
    <name type="scientific">Halteria grandinella</name>
    <dbReference type="NCBI Taxonomy" id="5974"/>
    <lineage>
        <taxon>Eukaryota</taxon>
        <taxon>Sar</taxon>
        <taxon>Alveolata</taxon>
        <taxon>Ciliophora</taxon>
        <taxon>Intramacronucleata</taxon>
        <taxon>Spirotrichea</taxon>
        <taxon>Stichotrichia</taxon>
        <taxon>Sporadotrichida</taxon>
        <taxon>Halteriidae</taxon>
        <taxon>Halteria</taxon>
    </lineage>
</organism>
<dbReference type="InterPro" id="IPR016439">
    <property type="entry name" value="Lag1/Lac1-like"/>
</dbReference>
<reference evidence="8" key="1">
    <citation type="submission" date="2019-06" db="EMBL/GenBank/DDBJ databases">
        <authorList>
            <person name="Zheng W."/>
        </authorList>
    </citation>
    <scope>NUCLEOTIDE SEQUENCE</scope>
    <source>
        <strain evidence="8">QDHG01</strain>
    </source>
</reference>
<dbReference type="OrthoDB" id="284586at2759"/>
<evidence type="ECO:0000256" key="6">
    <source>
        <dbReference type="SAM" id="Phobius"/>
    </source>
</evidence>
<dbReference type="PANTHER" id="PTHR12560:SF0">
    <property type="entry name" value="LD18904P"/>
    <property type="match status" value="1"/>
</dbReference>
<evidence type="ECO:0000259" key="7">
    <source>
        <dbReference type="PROSITE" id="PS50922"/>
    </source>
</evidence>
<evidence type="ECO:0000256" key="4">
    <source>
        <dbReference type="ARBA" id="ARBA00023136"/>
    </source>
</evidence>
<sequence>MGRLDCNFLDKRLGGKYERPLYFDNYPCQKMPDYLDNFYMFRLTYHLLELFYTPIYQRDRADFPEYMLHHLMTWSLIFFSYSLNFIPIGAAVMLLHDVTDLAVSIFKLTVDITPVYVMIPAYVLMVTSWAYVRIWFFPTKVIGRLYEECYSMGECKNAPYNALNMLFSYLSCLCCLHVFWFYLMVKGMVRRLFMKKGFEEVAMAGHANVDHSQKEE</sequence>
<dbReference type="GO" id="GO:0046513">
    <property type="term" value="P:ceramide biosynthetic process"/>
    <property type="evidence" value="ECO:0007669"/>
    <property type="project" value="InterPro"/>
</dbReference>
<feature type="transmembrane region" description="Helical" evidence="6">
    <location>
        <begin position="115"/>
        <end position="136"/>
    </location>
</feature>
<dbReference type="EMBL" id="RRYP01008194">
    <property type="protein sequence ID" value="TNV79947.1"/>
    <property type="molecule type" value="Genomic_DNA"/>
</dbReference>
<dbReference type="AlphaFoldDB" id="A0A8J8NQY6"/>
<evidence type="ECO:0000256" key="5">
    <source>
        <dbReference type="PROSITE-ProRule" id="PRU00205"/>
    </source>
</evidence>
<protein>
    <recommendedName>
        <fullName evidence="7">TLC domain-containing protein</fullName>
    </recommendedName>
</protein>
<evidence type="ECO:0000313" key="8">
    <source>
        <dbReference type="EMBL" id="TNV79947.1"/>
    </source>
</evidence>
<dbReference type="Proteomes" id="UP000785679">
    <property type="component" value="Unassembled WGS sequence"/>
</dbReference>
<name>A0A8J8NQY6_HALGN</name>
<comment type="caution">
    <text evidence="8">The sequence shown here is derived from an EMBL/GenBank/DDBJ whole genome shotgun (WGS) entry which is preliminary data.</text>
</comment>
<feature type="transmembrane region" description="Helical" evidence="6">
    <location>
        <begin position="71"/>
        <end position="95"/>
    </location>
</feature>
<evidence type="ECO:0000256" key="2">
    <source>
        <dbReference type="ARBA" id="ARBA00022692"/>
    </source>
</evidence>
<dbReference type="PANTHER" id="PTHR12560">
    <property type="entry name" value="LONGEVITY ASSURANCE FACTOR 1 LAG1"/>
    <property type="match status" value="1"/>
</dbReference>
<evidence type="ECO:0000256" key="3">
    <source>
        <dbReference type="ARBA" id="ARBA00022989"/>
    </source>
</evidence>
<comment type="subcellular location">
    <subcellularLocation>
        <location evidence="1">Membrane</location>
        <topology evidence="1">Multi-pass membrane protein</topology>
    </subcellularLocation>
</comment>
<proteinExistence type="predicted"/>
<dbReference type="SMART" id="SM00724">
    <property type="entry name" value="TLC"/>
    <property type="match status" value="1"/>
</dbReference>
<dbReference type="InterPro" id="IPR006634">
    <property type="entry name" value="TLC-dom"/>
</dbReference>
<feature type="domain" description="TLC" evidence="7">
    <location>
        <begin position="1"/>
        <end position="193"/>
    </location>
</feature>
<dbReference type="Pfam" id="PF03798">
    <property type="entry name" value="TRAM_LAG1_CLN8"/>
    <property type="match status" value="1"/>
</dbReference>